<evidence type="ECO:0000259" key="2">
    <source>
        <dbReference type="Pfam" id="PF11977"/>
    </source>
</evidence>
<feature type="compositionally biased region" description="Polar residues" evidence="1">
    <location>
        <begin position="637"/>
        <end position="656"/>
    </location>
</feature>
<feature type="domain" description="RNase NYN" evidence="2">
    <location>
        <begin position="680"/>
        <end position="830"/>
    </location>
</feature>
<reference evidence="4" key="1">
    <citation type="submission" date="2025-08" db="UniProtKB">
        <authorList>
            <consortium name="RefSeq"/>
        </authorList>
    </citation>
    <scope>IDENTIFICATION</scope>
    <source>
        <tissue evidence="4">Total insect</tissue>
    </source>
</reference>
<dbReference type="PANTHER" id="PTHR12876">
    <property type="entry name" value="N4BP1-RELATED"/>
    <property type="match status" value="1"/>
</dbReference>
<feature type="compositionally biased region" description="Polar residues" evidence="1">
    <location>
        <begin position="611"/>
        <end position="620"/>
    </location>
</feature>
<dbReference type="Gene3D" id="3.40.50.11980">
    <property type="match status" value="1"/>
</dbReference>
<dbReference type="PANTHER" id="PTHR12876:SF35">
    <property type="entry name" value="LD08718P-RELATED"/>
    <property type="match status" value="1"/>
</dbReference>
<dbReference type="Pfam" id="PF11977">
    <property type="entry name" value="RNase_Zc3h12a"/>
    <property type="match status" value="1"/>
</dbReference>
<dbReference type="InterPro" id="IPR051101">
    <property type="entry name" value="ZC3H12/N4BP1_RNase_Reg"/>
</dbReference>
<feature type="region of interest" description="Disordered" evidence="1">
    <location>
        <begin position="320"/>
        <end position="341"/>
    </location>
</feature>
<dbReference type="InterPro" id="IPR021869">
    <property type="entry name" value="RNase_Zc3h12_NYN"/>
</dbReference>
<evidence type="ECO:0000256" key="1">
    <source>
        <dbReference type="SAM" id="MobiDB-lite"/>
    </source>
</evidence>
<dbReference type="FunFam" id="3.40.50.11980:FF:000001">
    <property type="entry name" value="ZC3H12A isoform 1"/>
    <property type="match status" value="1"/>
</dbReference>
<dbReference type="CDD" id="cd18719">
    <property type="entry name" value="PIN_Zc3h12a-N4BP1-like"/>
    <property type="match status" value="1"/>
</dbReference>
<dbReference type="Proteomes" id="UP000515158">
    <property type="component" value="Unplaced"/>
</dbReference>
<feature type="compositionally biased region" description="Polar residues" evidence="1">
    <location>
        <begin position="320"/>
        <end position="329"/>
    </location>
</feature>
<organism evidence="4">
    <name type="scientific">Thrips palmi</name>
    <name type="common">Melon thrips</name>
    <dbReference type="NCBI Taxonomy" id="161013"/>
    <lineage>
        <taxon>Eukaryota</taxon>
        <taxon>Metazoa</taxon>
        <taxon>Ecdysozoa</taxon>
        <taxon>Arthropoda</taxon>
        <taxon>Hexapoda</taxon>
        <taxon>Insecta</taxon>
        <taxon>Pterygota</taxon>
        <taxon>Neoptera</taxon>
        <taxon>Paraneoptera</taxon>
        <taxon>Thysanoptera</taxon>
        <taxon>Terebrantia</taxon>
        <taxon>Thripoidea</taxon>
        <taxon>Thripidae</taxon>
        <taxon>Thrips</taxon>
    </lineage>
</organism>
<accession>A0A6P9A1K6</accession>
<dbReference type="GO" id="GO:0005634">
    <property type="term" value="C:nucleus"/>
    <property type="evidence" value="ECO:0007669"/>
    <property type="project" value="TreeGrafter"/>
</dbReference>
<dbReference type="KEGG" id="tpal:117651394"/>
<dbReference type="GO" id="GO:0003729">
    <property type="term" value="F:mRNA binding"/>
    <property type="evidence" value="ECO:0007669"/>
    <property type="project" value="TreeGrafter"/>
</dbReference>
<dbReference type="RefSeq" id="XP_034251295.1">
    <property type="nucleotide sequence ID" value="XM_034395404.1"/>
</dbReference>
<dbReference type="GO" id="GO:0036464">
    <property type="term" value="C:cytoplasmic ribonucleoprotein granule"/>
    <property type="evidence" value="ECO:0007669"/>
    <property type="project" value="TreeGrafter"/>
</dbReference>
<feature type="region of interest" description="Disordered" evidence="1">
    <location>
        <begin position="543"/>
        <end position="679"/>
    </location>
</feature>
<sequence>MKNRSRPTFKGGSPAMFTMRDSPTSRRLRDSKGLFHTGIFLRPRIATSLQGLIRNKTIQDRAKFTVAKSQIHPNGLCEIVVKRQDPNVSTNAIMELLERCRMLVEEHILPEAGGMNNDLNSTIDVSDTDDSICIVSPSPIGGRKISFKRTLSVSSPISSRNVPVINQPGIEPLVKRSNLIINVNSQPSSSIQDRRVLLQSKDCASAQHSPNRNVAESSKASIGGENIVVKVLNDMPSTSSQCDDANSSVMILDVCEDAAPSAPTWTTSPGSSFPLSKISQNLGKNLAMDVQATTSQGSSFPLASISQNLGKNLAMDVQVNSSKTPSSVKSDQEKMTQRSDICSPGDDLIRRFSEVVKENCKPKVLTSVEPVQDFGNSTDQSHSSPIGGFTNLLLKEKERESVTHTKIPNVSEQNIEAKEKAGGELVQVNRVAQVTEKSAPNDVQTTVSNQLGTEIANCQVGERGADRASSSASGELSSDDDIIIEKEMKSNKPPSLLIEDSDDDDDIAVCKVVTAAKVVNEPMLSKKQKKKLKKRQNMEKLGTSIASTSSGPAPEYTPLFPQRTKPKTSNQPPNWNKGPAASTSSGPAPDYIPLFSSSHSSMRPSSHSNRHQNLSKTSKFQKIHDKKEKKAKALRSNAVQSGKVDSSSEQKQSSPTDSKEKKEFGGNIFNPNPEIPKTGLRPVVIDASNVAIAHGRGPFSVRGLQICIKYFTDRGHKVFAFAPKYRRFHVPPEERKAMDDLENQGILSFTPSRTMEDGRKVASYDDRYIVQLAAELGGVIISTDNYRDLLSENEAWRETIEQRLLMFTWVGDIILFPNDPLGRNGPHLQDFLRFPDPTPKK</sequence>
<dbReference type="GeneID" id="117651394"/>
<proteinExistence type="predicted"/>
<protein>
    <submittedName>
        <fullName evidence="4">NEDD4-binding protein 1-like isoform X1</fullName>
    </submittedName>
</protein>
<dbReference type="AlphaFoldDB" id="A0A6P9A1K6"/>
<feature type="compositionally biased region" description="Low complexity" evidence="1">
    <location>
        <begin position="596"/>
        <end position="607"/>
    </location>
</feature>
<feature type="region of interest" description="Disordered" evidence="1">
    <location>
        <begin position="1"/>
        <end position="29"/>
    </location>
</feature>
<evidence type="ECO:0000313" key="3">
    <source>
        <dbReference type="Proteomes" id="UP000515158"/>
    </source>
</evidence>
<dbReference type="InParanoid" id="A0A6P9A1K6"/>
<evidence type="ECO:0000313" key="4">
    <source>
        <dbReference type="RefSeq" id="XP_034251295.1"/>
    </source>
</evidence>
<dbReference type="GO" id="GO:0004521">
    <property type="term" value="F:RNA endonuclease activity"/>
    <property type="evidence" value="ECO:0007669"/>
    <property type="project" value="TreeGrafter"/>
</dbReference>
<name>A0A6P9A1K6_THRPL</name>
<gene>
    <name evidence="4" type="primary">LOC117651394</name>
</gene>
<dbReference type="OrthoDB" id="392925at2759"/>
<keyword evidence="3" id="KW-1185">Reference proteome</keyword>